<evidence type="ECO:0000313" key="3">
    <source>
        <dbReference type="Proteomes" id="UP000069205"/>
    </source>
</evidence>
<accession>A0A0K2GIN0</accession>
<dbReference type="AlphaFoldDB" id="A0A0K2GIN0"/>
<dbReference type="PATRIC" id="fig|42253.5.peg.4369"/>
<name>A0A0K2GIN0_NITMO</name>
<evidence type="ECO:0000256" key="1">
    <source>
        <dbReference type="SAM" id="MobiDB-lite"/>
    </source>
</evidence>
<dbReference type="Proteomes" id="UP000069205">
    <property type="component" value="Chromosome"/>
</dbReference>
<dbReference type="EMBL" id="CP011801">
    <property type="protein sequence ID" value="ALA60805.1"/>
    <property type="molecule type" value="Genomic_DNA"/>
</dbReference>
<proteinExistence type="predicted"/>
<gene>
    <name evidence="2" type="ORF">NITMOv2_4430</name>
</gene>
<keyword evidence="3" id="KW-1185">Reference proteome</keyword>
<dbReference type="KEGG" id="nmv:NITMOv2_4430"/>
<sequence length="60" mass="6591">MIPSPLPPTVGRGEERGILDPPKKKLLPTHVGRSGSLNPSSYRFGKVGVISLRPSPRRFR</sequence>
<feature type="compositionally biased region" description="Basic and acidic residues" evidence="1">
    <location>
        <begin position="12"/>
        <end position="23"/>
    </location>
</feature>
<protein>
    <submittedName>
        <fullName evidence="2">Uncharacterized protein</fullName>
    </submittedName>
</protein>
<organism evidence="2 3">
    <name type="scientific">Nitrospira moscoviensis</name>
    <dbReference type="NCBI Taxonomy" id="42253"/>
    <lineage>
        <taxon>Bacteria</taxon>
        <taxon>Pseudomonadati</taxon>
        <taxon>Nitrospirota</taxon>
        <taxon>Nitrospiria</taxon>
        <taxon>Nitrospirales</taxon>
        <taxon>Nitrospiraceae</taxon>
        <taxon>Nitrospira</taxon>
    </lineage>
</organism>
<evidence type="ECO:0000313" key="2">
    <source>
        <dbReference type="EMBL" id="ALA60805.1"/>
    </source>
</evidence>
<reference evidence="2 3" key="1">
    <citation type="journal article" date="2015" name="Proc. Natl. Acad. Sci. U.S.A.">
        <title>Expanded metabolic versatility of ubiquitous nitrite-oxidizing bacteria from the genus Nitrospira.</title>
        <authorList>
            <person name="Koch H."/>
            <person name="Lucker S."/>
            <person name="Albertsen M."/>
            <person name="Kitzinger K."/>
            <person name="Herbold C."/>
            <person name="Spieck E."/>
            <person name="Nielsen P.H."/>
            <person name="Wagner M."/>
            <person name="Daims H."/>
        </authorList>
    </citation>
    <scope>NUCLEOTIDE SEQUENCE [LARGE SCALE GENOMIC DNA]</scope>
    <source>
        <strain evidence="2 3">NSP M-1</strain>
    </source>
</reference>
<feature type="region of interest" description="Disordered" evidence="1">
    <location>
        <begin position="1"/>
        <end position="38"/>
    </location>
</feature>